<accession>A0A508BRJ7</accession>
<evidence type="ECO:0000313" key="3">
    <source>
        <dbReference type="Proteomes" id="UP000317942"/>
    </source>
</evidence>
<proteinExistence type="predicted"/>
<protein>
    <submittedName>
        <fullName evidence="2">Uncharacterized protein</fullName>
    </submittedName>
</protein>
<dbReference type="Proteomes" id="UP000317942">
    <property type="component" value="Unassembled WGS sequence"/>
</dbReference>
<feature type="compositionally biased region" description="Polar residues" evidence="1">
    <location>
        <begin position="35"/>
        <end position="48"/>
    </location>
</feature>
<name>A0A508BRJ7_9ACTO</name>
<reference evidence="2 3" key="1">
    <citation type="submission" date="2019-06" db="EMBL/GenBank/DDBJ databases">
        <title>Draft genome sequence of Actinomyces oris CCUG 34288T.</title>
        <authorList>
            <person name="Salva-Serra F."/>
            <person name="Cardew S."/>
            <person name="Moore E."/>
        </authorList>
    </citation>
    <scope>NUCLEOTIDE SEQUENCE [LARGE SCALE GENOMIC DNA]</scope>
    <source>
        <strain evidence="2 3">CCUG 34288</strain>
    </source>
</reference>
<evidence type="ECO:0000313" key="2">
    <source>
        <dbReference type="EMBL" id="TQD63314.1"/>
    </source>
</evidence>
<sequence length="86" mass="9027">MSTTLTLTPLRCDNPRKNRGIPTIPTGPSDDGTADVSTVDTELPTGSTPRGPAWSQRRSRAPSPGAAPGQPQPQVRVNPRIRGADA</sequence>
<comment type="caution">
    <text evidence="2">The sequence shown here is derived from an EMBL/GenBank/DDBJ whole genome shotgun (WGS) entry which is preliminary data.</text>
</comment>
<feature type="compositionally biased region" description="Low complexity" evidence="1">
    <location>
        <begin position="61"/>
        <end position="74"/>
    </location>
</feature>
<dbReference type="EMBL" id="VICC01000001">
    <property type="protein sequence ID" value="TQD63314.1"/>
    <property type="molecule type" value="Genomic_DNA"/>
</dbReference>
<evidence type="ECO:0000256" key="1">
    <source>
        <dbReference type="SAM" id="MobiDB-lite"/>
    </source>
</evidence>
<feature type="region of interest" description="Disordered" evidence="1">
    <location>
        <begin position="1"/>
        <end position="86"/>
    </location>
</feature>
<organism evidence="2 3">
    <name type="scientific">Actinomyces oris</name>
    <dbReference type="NCBI Taxonomy" id="544580"/>
    <lineage>
        <taxon>Bacteria</taxon>
        <taxon>Bacillati</taxon>
        <taxon>Actinomycetota</taxon>
        <taxon>Actinomycetes</taxon>
        <taxon>Actinomycetales</taxon>
        <taxon>Actinomycetaceae</taxon>
        <taxon>Actinomyces</taxon>
    </lineage>
</organism>
<gene>
    <name evidence="2" type="ORF">FK267_01650</name>
</gene>
<dbReference type="AlphaFoldDB" id="A0A508BRJ7"/>